<dbReference type="KEGG" id="lji:ELX58_01945"/>
<evidence type="ECO:0000256" key="3">
    <source>
        <dbReference type="ARBA" id="ARBA00022618"/>
    </source>
</evidence>
<dbReference type="AlphaFoldDB" id="A0A4P6ZJW9"/>
<comment type="cofactor">
    <cofactor evidence="1">
        <name>Mg(2+)</name>
        <dbReference type="ChEBI" id="CHEBI:18420"/>
    </cofactor>
</comment>
<dbReference type="PROSITE" id="PS51706">
    <property type="entry name" value="G_ENGB"/>
    <property type="match status" value="1"/>
</dbReference>
<keyword evidence="5 10" id="KW-0547">Nucleotide-binding</keyword>
<feature type="domain" description="EngB-type G" evidence="11">
    <location>
        <begin position="25"/>
        <end position="197"/>
    </location>
</feature>
<dbReference type="GO" id="GO:0005829">
    <property type="term" value="C:cytosol"/>
    <property type="evidence" value="ECO:0007669"/>
    <property type="project" value="TreeGrafter"/>
</dbReference>
<accession>A0A4P6ZJW9</accession>
<dbReference type="Proteomes" id="UP000294321">
    <property type="component" value="Chromosome"/>
</dbReference>
<keyword evidence="6" id="KW-0460">Magnesium</keyword>
<dbReference type="PANTHER" id="PTHR11649:SF13">
    <property type="entry name" value="ENGB-TYPE G DOMAIN-CONTAINING PROTEIN"/>
    <property type="match status" value="1"/>
</dbReference>
<protein>
    <recommendedName>
        <fullName evidence="10">Probable GTP-binding protein EngB</fullName>
    </recommendedName>
</protein>
<dbReference type="HAMAP" id="MF_00321">
    <property type="entry name" value="GTPase_EngB"/>
    <property type="match status" value="1"/>
</dbReference>
<dbReference type="NCBIfam" id="TIGR03598">
    <property type="entry name" value="GTPase_YsxC"/>
    <property type="match status" value="1"/>
</dbReference>
<evidence type="ECO:0000256" key="4">
    <source>
        <dbReference type="ARBA" id="ARBA00022723"/>
    </source>
</evidence>
<dbReference type="GO" id="GO:0046872">
    <property type="term" value="F:metal ion binding"/>
    <property type="evidence" value="ECO:0007669"/>
    <property type="project" value="UniProtKB-KW"/>
</dbReference>
<evidence type="ECO:0000313" key="13">
    <source>
        <dbReference type="Proteomes" id="UP000294321"/>
    </source>
</evidence>
<dbReference type="Pfam" id="PF01926">
    <property type="entry name" value="MMR_HSR1"/>
    <property type="match status" value="1"/>
</dbReference>
<dbReference type="OrthoDB" id="9804921at2"/>
<reference evidence="13" key="1">
    <citation type="submission" date="2018-12" db="EMBL/GenBank/DDBJ databases">
        <title>A new species of lactobacillus.</title>
        <authorList>
            <person name="Jian Y."/>
            <person name="Xin L."/>
            <person name="Hong Z.J."/>
            <person name="Ming L.Z."/>
            <person name="Hong X.Z."/>
        </authorList>
    </citation>
    <scope>NUCLEOTIDE SEQUENCE [LARGE SCALE GENOMIC DNA]</scope>
    <source>
        <strain evidence="13">HSLZ-75</strain>
    </source>
</reference>
<keyword evidence="13" id="KW-1185">Reference proteome</keyword>
<evidence type="ECO:0000256" key="5">
    <source>
        <dbReference type="ARBA" id="ARBA00022741"/>
    </source>
</evidence>
<organism evidence="12 13">
    <name type="scientific">Acetilactobacillus jinshanensis</name>
    <dbReference type="NCBI Taxonomy" id="1720083"/>
    <lineage>
        <taxon>Bacteria</taxon>
        <taxon>Bacillati</taxon>
        <taxon>Bacillota</taxon>
        <taxon>Bacilli</taxon>
        <taxon>Lactobacillales</taxon>
        <taxon>Lactobacillaceae</taxon>
        <taxon>Acetilactobacillus</taxon>
    </lineage>
</organism>
<keyword evidence="8 10" id="KW-0717">Septation</keyword>
<keyword evidence="4" id="KW-0479">Metal-binding</keyword>
<comment type="function">
    <text evidence="10">Necessary for normal cell division and for the maintenance of normal septation.</text>
</comment>
<dbReference type="InterPro" id="IPR006073">
    <property type="entry name" value="GTP-bd"/>
</dbReference>
<gene>
    <name evidence="10" type="primary">engB</name>
    <name evidence="12" type="ORF">ELX58_01945</name>
</gene>
<keyword evidence="9 10" id="KW-0131">Cell cycle</keyword>
<dbReference type="RefSeq" id="WP_133441479.1">
    <property type="nucleotide sequence ID" value="NZ_CP034726.1"/>
</dbReference>
<dbReference type="EMBL" id="CP034726">
    <property type="protein sequence ID" value="QBP17934.1"/>
    <property type="molecule type" value="Genomic_DNA"/>
</dbReference>
<comment type="similarity">
    <text evidence="2 10">Belongs to the TRAFAC class TrmE-Era-EngA-EngB-Septin-like GTPase superfamily. EngB GTPase family.</text>
</comment>
<keyword evidence="7 10" id="KW-0342">GTP-binding</keyword>
<evidence type="ECO:0000313" key="12">
    <source>
        <dbReference type="EMBL" id="QBP17934.1"/>
    </source>
</evidence>
<evidence type="ECO:0000256" key="9">
    <source>
        <dbReference type="ARBA" id="ARBA00023306"/>
    </source>
</evidence>
<dbReference type="Gene3D" id="3.40.50.300">
    <property type="entry name" value="P-loop containing nucleotide triphosphate hydrolases"/>
    <property type="match status" value="1"/>
</dbReference>
<sequence>MDTTDVKSVNLEISAVEPKQYPRKRYPEIAFVGRSNVGKSSLTDVLMNRKNYAHTSKQPGKTQTLNFYNVNDQLYLVDIPGYGYAKVPKEQRETWANMIDTYLTKRHELSGVILLVDGRRWPSKLDTQMKTWLNYYQIPTLVVATKMDKVKHSQWNREAKFVKNAMAINDSSLALFSASKKIGQHRIWQWITKVAKL</sequence>
<evidence type="ECO:0000256" key="6">
    <source>
        <dbReference type="ARBA" id="ARBA00022842"/>
    </source>
</evidence>
<dbReference type="NCBIfam" id="TIGR00231">
    <property type="entry name" value="small_GTP"/>
    <property type="match status" value="1"/>
</dbReference>
<dbReference type="InterPro" id="IPR005225">
    <property type="entry name" value="Small_GTP-bd"/>
</dbReference>
<name>A0A4P6ZJW9_9LACO</name>
<evidence type="ECO:0000256" key="8">
    <source>
        <dbReference type="ARBA" id="ARBA00023210"/>
    </source>
</evidence>
<proteinExistence type="inferred from homology"/>
<dbReference type="InterPro" id="IPR030393">
    <property type="entry name" value="G_ENGB_dom"/>
</dbReference>
<dbReference type="SUPFAM" id="SSF52540">
    <property type="entry name" value="P-loop containing nucleoside triphosphate hydrolases"/>
    <property type="match status" value="1"/>
</dbReference>
<evidence type="ECO:0000256" key="10">
    <source>
        <dbReference type="HAMAP-Rule" id="MF_00321"/>
    </source>
</evidence>
<evidence type="ECO:0000256" key="2">
    <source>
        <dbReference type="ARBA" id="ARBA00009638"/>
    </source>
</evidence>
<dbReference type="GO" id="GO:0000917">
    <property type="term" value="P:division septum assembly"/>
    <property type="evidence" value="ECO:0007669"/>
    <property type="project" value="UniProtKB-KW"/>
</dbReference>
<evidence type="ECO:0000256" key="1">
    <source>
        <dbReference type="ARBA" id="ARBA00001946"/>
    </source>
</evidence>
<dbReference type="CDD" id="cd01876">
    <property type="entry name" value="YihA_EngB"/>
    <property type="match status" value="1"/>
</dbReference>
<dbReference type="InterPro" id="IPR019987">
    <property type="entry name" value="GTP-bd_ribosome_bio_YsxC"/>
</dbReference>
<dbReference type="FunFam" id="3.40.50.300:FF:000098">
    <property type="entry name" value="Probable GTP-binding protein EngB"/>
    <property type="match status" value="1"/>
</dbReference>
<dbReference type="GO" id="GO:0005525">
    <property type="term" value="F:GTP binding"/>
    <property type="evidence" value="ECO:0007669"/>
    <property type="project" value="UniProtKB-UniRule"/>
</dbReference>
<dbReference type="PANTHER" id="PTHR11649">
    <property type="entry name" value="MSS1/TRME-RELATED GTP-BINDING PROTEIN"/>
    <property type="match status" value="1"/>
</dbReference>
<evidence type="ECO:0000259" key="11">
    <source>
        <dbReference type="PROSITE" id="PS51706"/>
    </source>
</evidence>
<evidence type="ECO:0000256" key="7">
    <source>
        <dbReference type="ARBA" id="ARBA00023134"/>
    </source>
</evidence>
<keyword evidence="3 10" id="KW-0132">Cell division</keyword>
<dbReference type="InterPro" id="IPR027417">
    <property type="entry name" value="P-loop_NTPase"/>
</dbReference>